<dbReference type="AlphaFoldDB" id="G0R4C4"/>
<dbReference type="InterPro" id="IPR024078">
    <property type="entry name" value="LmbE-like_dom_sf"/>
</dbReference>
<dbReference type="InParanoid" id="G0R4C4"/>
<keyword evidence="3" id="KW-0378">Hydrolase</keyword>
<keyword evidence="4" id="KW-1185">Reference proteome</keyword>
<dbReference type="GO" id="GO:0005783">
    <property type="term" value="C:endoplasmic reticulum"/>
    <property type="evidence" value="ECO:0007669"/>
    <property type="project" value="TreeGrafter"/>
</dbReference>
<dbReference type="STRING" id="857967.G0R4C4"/>
<dbReference type="RefSeq" id="XP_004025126.1">
    <property type="nucleotide sequence ID" value="XM_004025077.1"/>
</dbReference>
<dbReference type="OMA" id="ENFFIVN"/>
<comment type="similarity">
    <text evidence="1">Belongs to the PIGL family.</text>
</comment>
<dbReference type="GeneID" id="14903748"/>
<evidence type="ECO:0000256" key="1">
    <source>
        <dbReference type="ARBA" id="ARBA00006066"/>
    </source>
</evidence>
<accession>G0R4C4</accession>
<dbReference type="eggNOG" id="KOG3332">
    <property type="taxonomic scope" value="Eukaryota"/>
</dbReference>
<organism evidence="3 4">
    <name type="scientific">Ichthyophthirius multifiliis</name>
    <name type="common">White spot disease agent</name>
    <name type="synonym">Ich</name>
    <dbReference type="NCBI Taxonomy" id="5932"/>
    <lineage>
        <taxon>Eukaryota</taxon>
        <taxon>Sar</taxon>
        <taxon>Alveolata</taxon>
        <taxon>Ciliophora</taxon>
        <taxon>Intramacronucleata</taxon>
        <taxon>Oligohymenophorea</taxon>
        <taxon>Hymenostomatida</taxon>
        <taxon>Ophryoglenina</taxon>
        <taxon>Ichthyophthirius</taxon>
    </lineage>
</organism>
<evidence type="ECO:0000256" key="2">
    <source>
        <dbReference type="ARBA" id="ARBA00012176"/>
    </source>
</evidence>
<protein>
    <recommendedName>
        <fullName evidence="2">N-acetylglucosaminylphosphatidylinositol deacetylase</fullName>
        <ecNumber evidence="2">3.5.1.89</ecNumber>
    </recommendedName>
</protein>
<dbReference type="Proteomes" id="UP000008983">
    <property type="component" value="Unassembled WGS sequence"/>
</dbReference>
<dbReference type="PANTHER" id="PTHR12993">
    <property type="entry name" value="N-ACETYLGLUCOSAMINYL-PHOSPHATIDYLINOSITOL DE-N-ACETYLASE-RELATED"/>
    <property type="match status" value="1"/>
</dbReference>
<dbReference type="EMBL" id="GL984333">
    <property type="protein sequence ID" value="EGR27674.1"/>
    <property type="molecule type" value="Genomic_DNA"/>
</dbReference>
<dbReference type="GO" id="GO:0016020">
    <property type="term" value="C:membrane"/>
    <property type="evidence" value="ECO:0007669"/>
    <property type="project" value="GOC"/>
</dbReference>
<dbReference type="InterPro" id="IPR003737">
    <property type="entry name" value="GlcNAc_PI_deacetylase-related"/>
</dbReference>
<sequence>MQTSILEDIQGVIDFSQGLDNFTRYAHPDDEVMFFLPAIKDLESQYEMHLLSFSNGDFDKLGKIREIELEKSCKKLGFVKYQIINDQEIQDGMQNKWPIQKMAEIVKKYTIENSIKGIFTFDNKGVSGHPNHIDVYKCIYFYQYS</sequence>
<dbReference type="SUPFAM" id="SSF102588">
    <property type="entry name" value="LmbE-like"/>
    <property type="match status" value="1"/>
</dbReference>
<gene>
    <name evidence="3" type="ORF">IMG5_191190</name>
</gene>
<name>G0R4C4_ICHMU</name>
<evidence type="ECO:0000313" key="4">
    <source>
        <dbReference type="Proteomes" id="UP000008983"/>
    </source>
</evidence>
<dbReference type="GO" id="GO:0006506">
    <property type="term" value="P:GPI anchor biosynthetic process"/>
    <property type="evidence" value="ECO:0007669"/>
    <property type="project" value="UniProtKB-UniPathway"/>
</dbReference>
<dbReference type="Pfam" id="PF02585">
    <property type="entry name" value="PIG-L"/>
    <property type="match status" value="1"/>
</dbReference>
<dbReference type="UniPathway" id="UPA00196"/>
<dbReference type="GO" id="GO:0000225">
    <property type="term" value="F:N-acetylglucosaminylphosphatidylinositol deacetylase activity"/>
    <property type="evidence" value="ECO:0007669"/>
    <property type="project" value="UniProtKB-EC"/>
</dbReference>
<dbReference type="OrthoDB" id="440160at2759"/>
<dbReference type="Gene3D" id="3.40.50.10320">
    <property type="entry name" value="LmbE-like"/>
    <property type="match status" value="1"/>
</dbReference>
<evidence type="ECO:0000313" key="3">
    <source>
        <dbReference type="EMBL" id="EGR27674.1"/>
    </source>
</evidence>
<reference evidence="3 4" key="1">
    <citation type="submission" date="2011-07" db="EMBL/GenBank/DDBJ databases">
        <authorList>
            <person name="Coyne R."/>
            <person name="Brami D."/>
            <person name="Johnson J."/>
            <person name="Hostetler J."/>
            <person name="Hannick L."/>
            <person name="Clark T."/>
            <person name="Cassidy-Hanley D."/>
            <person name="Inman J."/>
        </authorList>
    </citation>
    <scope>NUCLEOTIDE SEQUENCE [LARGE SCALE GENOMIC DNA]</scope>
    <source>
        <strain evidence="3 4">G5</strain>
    </source>
</reference>
<dbReference type="EC" id="3.5.1.89" evidence="2"/>
<dbReference type="PANTHER" id="PTHR12993:SF11">
    <property type="entry name" value="N-ACETYLGLUCOSAMINYL-PHOSPHATIDYLINOSITOL DE-N-ACETYLASE"/>
    <property type="match status" value="1"/>
</dbReference>
<proteinExistence type="inferred from homology"/>